<reference evidence="2 3" key="1">
    <citation type="submission" date="2021-01" db="EMBL/GenBank/DDBJ databases">
        <title>Biogeographic distribution of Paracoccus.</title>
        <authorList>
            <person name="Hollensteiner J."/>
            <person name="Leineberger J."/>
            <person name="Brinkhoff T."/>
            <person name="Daniel R."/>
        </authorList>
    </citation>
    <scope>NUCLEOTIDE SEQUENCE [LARGE SCALE GENOMIC DNA]</scope>
    <source>
        <strain evidence="2 3">KCTC 22803</strain>
    </source>
</reference>
<keyword evidence="1" id="KW-0472">Membrane</keyword>
<sequence>MLSDRTGPPPPDEYDDHDLIPEVVPPLPVENRLAKELPQETAMTWLRQGWSDLWTNPLPSLLYGFGVFLISVLVVWLLFRFDLDYALFPALAGFMVIGPLIANGLYVKSRNLEQGKSTSFAEMIFVKPRSLASSFMVGLILLMLFLLWNRAAVVIWALFFGIQPFPGMDQILPTLFTTATGWALLIVGGAVGALFAAFSFSISVFSVPMLLEERTDALSALGISMAMVWNNLPVMIAWGAIVMALFVLSVLTGFLGLIVIFPLLGHGTWHAYRALRPDDREHGEAERMFISPA</sequence>
<keyword evidence="1" id="KW-0812">Transmembrane</keyword>
<proteinExistence type="predicted"/>
<dbReference type="InterPro" id="IPR018692">
    <property type="entry name" value="DUF2189"/>
</dbReference>
<evidence type="ECO:0000313" key="2">
    <source>
        <dbReference type="EMBL" id="WCR06687.1"/>
    </source>
</evidence>
<feature type="transmembrane region" description="Helical" evidence="1">
    <location>
        <begin position="135"/>
        <end position="162"/>
    </location>
</feature>
<dbReference type="EMBL" id="CP067136">
    <property type="protein sequence ID" value="WCR06687.1"/>
    <property type="molecule type" value="Genomic_DNA"/>
</dbReference>
<dbReference type="Pfam" id="PF09955">
    <property type="entry name" value="DUF2189"/>
    <property type="match status" value="1"/>
</dbReference>
<evidence type="ECO:0000256" key="1">
    <source>
        <dbReference type="SAM" id="Phobius"/>
    </source>
</evidence>
<protein>
    <submittedName>
        <fullName evidence="2">DUF2189 domain-containing protein</fullName>
    </submittedName>
</protein>
<feature type="transmembrane region" description="Helical" evidence="1">
    <location>
        <begin position="61"/>
        <end position="79"/>
    </location>
</feature>
<name>A0ABY7SJG0_9RHOB</name>
<feature type="transmembrane region" description="Helical" evidence="1">
    <location>
        <begin position="217"/>
        <end position="238"/>
    </location>
</feature>
<organism evidence="2 3">
    <name type="scientific">Paracoccus fistulariae</name>
    <dbReference type="NCBI Taxonomy" id="658446"/>
    <lineage>
        <taxon>Bacteria</taxon>
        <taxon>Pseudomonadati</taxon>
        <taxon>Pseudomonadota</taxon>
        <taxon>Alphaproteobacteria</taxon>
        <taxon>Rhodobacterales</taxon>
        <taxon>Paracoccaceae</taxon>
        <taxon>Paracoccus</taxon>
    </lineage>
</organism>
<dbReference type="Proteomes" id="UP001219349">
    <property type="component" value="Chromosome"/>
</dbReference>
<keyword evidence="3" id="KW-1185">Reference proteome</keyword>
<feature type="transmembrane region" description="Helical" evidence="1">
    <location>
        <begin position="182"/>
        <end position="205"/>
    </location>
</feature>
<evidence type="ECO:0000313" key="3">
    <source>
        <dbReference type="Proteomes" id="UP001219349"/>
    </source>
</evidence>
<gene>
    <name evidence="2" type="ORF">JHX87_14570</name>
</gene>
<accession>A0ABY7SJG0</accession>
<feature type="transmembrane region" description="Helical" evidence="1">
    <location>
        <begin position="244"/>
        <end position="264"/>
    </location>
</feature>
<keyword evidence="1" id="KW-1133">Transmembrane helix</keyword>
<feature type="transmembrane region" description="Helical" evidence="1">
    <location>
        <begin position="85"/>
        <end position="107"/>
    </location>
</feature>
<dbReference type="RefSeq" id="WP_271885505.1">
    <property type="nucleotide sequence ID" value="NZ_CP067136.1"/>
</dbReference>